<dbReference type="RefSeq" id="WP_317057854.1">
    <property type="nucleotide sequence ID" value="NZ_CP146606.1"/>
</dbReference>
<evidence type="ECO:0000259" key="6">
    <source>
        <dbReference type="Pfam" id="PF04263"/>
    </source>
</evidence>
<dbReference type="Pfam" id="PF04265">
    <property type="entry name" value="TPK_B1_binding"/>
    <property type="match status" value="1"/>
</dbReference>
<dbReference type="InterPro" id="IPR036371">
    <property type="entry name" value="TPK_B1-bd_sf"/>
</dbReference>
<organism evidence="8 9">
    <name type="scientific">Roseovarius rhodophyticola</name>
    <dbReference type="NCBI Taxonomy" id="3080827"/>
    <lineage>
        <taxon>Bacteria</taxon>
        <taxon>Pseudomonadati</taxon>
        <taxon>Pseudomonadota</taxon>
        <taxon>Alphaproteobacteria</taxon>
        <taxon>Rhodobacterales</taxon>
        <taxon>Roseobacteraceae</taxon>
        <taxon>Roseovarius</taxon>
    </lineage>
</organism>
<evidence type="ECO:0000256" key="4">
    <source>
        <dbReference type="ARBA" id="ARBA00022840"/>
    </source>
</evidence>
<keyword evidence="3" id="KW-0418">Kinase</keyword>
<evidence type="ECO:0000256" key="3">
    <source>
        <dbReference type="ARBA" id="ARBA00022777"/>
    </source>
</evidence>
<dbReference type="Proteomes" id="UP001281305">
    <property type="component" value="Chromosome"/>
</dbReference>
<dbReference type="PANTHER" id="PTHR41299:SF1">
    <property type="entry name" value="THIAMINE PYROPHOSPHOKINASE"/>
    <property type="match status" value="1"/>
</dbReference>
<dbReference type="SUPFAM" id="SSF63862">
    <property type="entry name" value="Thiamin pyrophosphokinase, substrate-binding domain"/>
    <property type="match status" value="1"/>
</dbReference>
<accession>A0ABZ2TP99</accession>
<evidence type="ECO:0000259" key="7">
    <source>
        <dbReference type="Pfam" id="PF04265"/>
    </source>
</evidence>
<dbReference type="NCBIfam" id="TIGR01378">
    <property type="entry name" value="thi_PPkinase"/>
    <property type="match status" value="1"/>
</dbReference>
<dbReference type="InterPro" id="IPR053149">
    <property type="entry name" value="TPK"/>
</dbReference>
<evidence type="ECO:0000313" key="8">
    <source>
        <dbReference type="EMBL" id="WYK20018.1"/>
    </source>
</evidence>
<sequence>MTLVGGGSLDKSDLSRALSIGSYTVAADGGAEAAINHNVLPNAIIGDFDSISDKYLSKIPSDAQHRIEEQDSTDFDKCLRNIDSPLILAVGFTGARIDHQLAAFNTLVRYPDKRCILLGPCDTVFLAPPAINLDLPASTTVSLFPMGAVEGHSEGLKWPISGICFTPDGQIGTSNEATGPVSLALTAPKMLVTVPSEHFELVANALQNTASHWPS</sequence>
<gene>
    <name evidence="8" type="ORF">RZS32_007165</name>
</gene>
<dbReference type="Pfam" id="PF04263">
    <property type="entry name" value="TPK_catalytic"/>
    <property type="match status" value="1"/>
</dbReference>
<keyword evidence="4" id="KW-0067">ATP-binding</keyword>
<evidence type="ECO:0000313" key="9">
    <source>
        <dbReference type="Proteomes" id="UP001281305"/>
    </source>
</evidence>
<keyword evidence="2" id="KW-0547">Nucleotide-binding</keyword>
<dbReference type="CDD" id="cd07995">
    <property type="entry name" value="TPK"/>
    <property type="match status" value="1"/>
</dbReference>
<dbReference type="SUPFAM" id="SSF63999">
    <property type="entry name" value="Thiamin pyrophosphokinase, catalytic domain"/>
    <property type="match status" value="1"/>
</dbReference>
<dbReference type="EC" id="2.7.6.2" evidence="5"/>
<feature type="domain" description="Thiamin pyrophosphokinase thiamin-binding" evidence="7">
    <location>
        <begin position="138"/>
        <end position="179"/>
    </location>
</feature>
<evidence type="ECO:0000256" key="2">
    <source>
        <dbReference type="ARBA" id="ARBA00022741"/>
    </source>
</evidence>
<protein>
    <recommendedName>
        <fullName evidence="5">Thiamine diphosphokinase</fullName>
        <ecNumber evidence="5">2.7.6.2</ecNumber>
    </recommendedName>
</protein>
<keyword evidence="9" id="KW-1185">Reference proteome</keyword>
<dbReference type="InterPro" id="IPR036759">
    <property type="entry name" value="TPK_catalytic_sf"/>
</dbReference>
<dbReference type="InterPro" id="IPR007373">
    <property type="entry name" value="Thiamin_PyroPKinase_B1-bd"/>
</dbReference>
<proteinExistence type="predicted"/>
<dbReference type="EMBL" id="CP146606">
    <property type="protein sequence ID" value="WYK20018.1"/>
    <property type="molecule type" value="Genomic_DNA"/>
</dbReference>
<dbReference type="InterPro" id="IPR006282">
    <property type="entry name" value="Thi_PPkinase"/>
</dbReference>
<dbReference type="Gene3D" id="3.40.50.10240">
    <property type="entry name" value="Thiamin pyrophosphokinase, catalytic domain"/>
    <property type="match status" value="1"/>
</dbReference>
<dbReference type="InterPro" id="IPR007371">
    <property type="entry name" value="TPK_catalytic"/>
</dbReference>
<reference evidence="8 9" key="1">
    <citation type="submission" date="2024-02" db="EMBL/GenBank/DDBJ databases">
        <title>Roseovarius strain W115 nov., isolated from a marine algae.</title>
        <authorList>
            <person name="Lee M.W."/>
            <person name="Lee J.K."/>
            <person name="Kim J.M."/>
            <person name="Choi D.G."/>
            <person name="Baek J.H."/>
            <person name="Bayburt H."/>
            <person name="Jung J.J."/>
            <person name="Han D.M."/>
            <person name="Jeon C.O."/>
        </authorList>
    </citation>
    <scope>NUCLEOTIDE SEQUENCE [LARGE SCALE GENOMIC DNA]</scope>
    <source>
        <strain evidence="8 9">W115</strain>
    </source>
</reference>
<name>A0ABZ2TP99_9RHOB</name>
<feature type="domain" description="Thiamin pyrophosphokinase catalytic" evidence="6">
    <location>
        <begin position="21"/>
        <end position="113"/>
    </location>
</feature>
<evidence type="ECO:0000256" key="5">
    <source>
        <dbReference type="NCBIfam" id="TIGR01378"/>
    </source>
</evidence>
<keyword evidence="1 8" id="KW-0808">Transferase</keyword>
<evidence type="ECO:0000256" key="1">
    <source>
        <dbReference type="ARBA" id="ARBA00022679"/>
    </source>
</evidence>
<dbReference type="GO" id="GO:0004788">
    <property type="term" value="F:thiamine diphosphokinase activity"/>
    <property type="evidence" value="ECO:0007669"/>
    <property type="project" value="UniProtKB-EC"/>
</dbReference>
<dbReference type="PANTHER" id="PTHR41299">
    <property type="entry name" value="THIAMINE PYROPHOSPHOKINASE"/>
    <property type="match status" value="1"/>
</dbReference>